<dbReference type="InterPro" id="IPR050560">
    <property type="entry name" value="MYB_TF"/>
</dbReference>
<evidence type="ECO:0000256" key="2">
    <source>
        <dbReference type="ARBA" id="ARBA00023163"/>
    </source>
</evidence>
<dbReference type="PROSITE" id="PS51294">
    <property type="entry name" value="HTH_MYB"/>
    <property type="match status" value="2"/>
</dbReference>
<dbReference type="FunFam" id="1.10.10.60:FF:000016">
    <property type="entry name" value="Transcriptional activator Myb isoform A"/>
    <property type="match status" value="1"/>
</dbReference>
<feature type="domain" description="HTH myb-type" evidence="6">
    <location>
        <begin position="65"/>
        <end position="115"/>
    </location>
</feature>
<dbReference type="PANTHER" id="PTHR45614:SF265">
    <property type="entry name" value="MYB-LIKE DOMAIN-CONTAINING PROTEIN-RELATED"/>
    <property type="match status" value="1"/>
</dbReference>
<accession>A0A2J5IA60</accession>
<protein>
    <recommendedName>
        <fullName evidence="9">Homeodomain-like protein</fullName>
    </recommendedName>
</protein>
<dbReference type="Gene3D" id="1.10.10.60">
    <property type="entry name" value="Homeodomain-like"/>
    <property type="match status" value="3"/>
</dbReference>
<evidence type="ECO:0008006" key="9">
    <source>
        <dbReference type="Google" id="ProtNLM"/>
    </source>
</evidence>
<dbReference type="EMBL" id="KZ559496">
    <property type="protein sequence ID" value="PLN86960.1"/>
    <property type="molecule type" value="Genomic_DNA"/>
</dbReference>
<evidence type="ECO:0000256" key="3">
    <source>
        <dbReference type="ARBA" id="ARBA00023242"/>
    </source>
</evidence>
<feature type="domain" description="Myb-like" evidence="5">
    <location>
        <begin position="112"/>
        <end position="158"/>
    </location>
</feature>
<dbReference type="PROSITE" id="PS50090">
    <property type="entry name" value="MYB_LIKE"/>
    <property type="match status" value="3"/>
</dbReference>
<dbReference type="SUPFAM" id="SSF46689">
    <property type="entry name" value="Homeodomain-like"/>
    <property type="match status" value="2"/>
</dbReference>
<proteinExistence type="predicted"/>
<sequence>MEKMSKPRLPNKWTAEEDETLRKEVASQPSGPEDWDWCQIAEKLPERTNKDCRKRWYNAMAGEFRKGPWTHQEDDQLKKAVVKNGTRWTVVARTVKSRSAEQCAKRWQHSLNPNLDHSEWTEREDQNLMDAVTALGRQWTQIQQTYFPERSKNGIKNRHTILCRKLRRQDQDKACTEEANGEAALSNEDSDGLNEDEKEEVTSDQEDNALGWLEGLSQPTSTQTMTPGSRSTNSTIRDIHAVLSDSSWNNFDPVLHSTPPSIYKLPTGSSSLSTTPWVWDPSAMPGISPFLDPGSDTLMQTPDSPFLDLMMTDTGTASTSSDNRSLPSTGVDCAMPWECPGEIETSCEDIVATATLGRRNTVAVSLTLDNPDSATMQSLMRIAIENKAKFRVERE</sequence>
<feature type="region of interest" description="Disordered" evidence="4">
    <location>
        <begin position="174"/>
        <end position="209"/>
    </location>
</feature>
<dbReference type="InterPro" id="IPR009057">
    <property type="entry name" value="Homeodomain-like_sf"/>
</dbReference>
<dbReference type="GO" id="GO:0000981">
    <property type="term" value="F:DNA-binding transcription factor activity, RNA polymerase II-specific"/>
    <property type="evidence" value="ECO:0007669"/>
    <property type="project" value="TreeGrafter"/>
</dbReference>
<evidence type="ECO:0000313" key="7">
    <source>
        <dbReference type="EMBL" id="PLN86960.1"/>
    </source>
</evidence>
<dbReference type="Proteomes" id="UP000235023">
    <property type="component" value="Unassembled WGS sequence"/>
</dbReference>
<keyword evidence="3" id="KW-0539">Nucleus</keyword>
<evidence type="ECO:0000256" key="4">
    <source>
        <dbReference type="SAM" id="MobiDB-lite"/>
    </source>
</evidence>
<reference evidence="8" key="1">
    <citation type="submission" date="2017-12" db="EMBL/GenBank/DDBJ databases">
        <authorList>
            <consortium name="DOE Joint Genome Institute"/>
            <person name="Mondo S.J."/>
            <person name="Kjaerbolling I."/>
            <person name="Vesth T.C."/>
            <person name="Frisvad J.C."/>
            <person name="Nybo J.L."/>
            <person name="Theobald S."/>
            <person name="Kuo A."/>
            <person name="Bowyer P."/>
            <person name="Matsuda Y."/>
            <person name="Lyhne E.K."/>
            <person name="Kogle M.E."/>
            <person name="Clum A."/>
            <person name="Lipzen A."/>
            <person name="Salamov A."/>
            <person name="Ngan C.Y."/>
            <person name="Daum C."/>
            <person name="Chiniquy J."/>
            <person name="Barry K."/>
            <person name="LaButti K."/>
            <person name="Haridas S."/>
            <person name="Simmons B.A."/>
            <person name="Magnuson J.K."/>
            <person name="Mortensen U.H."/>
            <person name="Larsen T.O."/>
            <person name="Grigoriev I.V."/>
            <person name="Baker S.E."/>
            <person name="Andersen M.R."/>
            <person name="Nordberg H.P."/>
            <person name="Cantor M.N."/>
            <person name="Hua S.X."/>
        </authorList>
    </citation>
    <scope>NUCLEOTIDE SEQUENCE [LARGE SCALE GENOMIC DNA]</scope>
    <source>
        <strain evidence="8">IBT 19404</strain>
    </source>
</reference>
<keyword evidence="8" id="KW-1185">Reference proteome</keyword>
<dbReference type="GO" id="GO:0000278">
    <property type="term" value="P:mitotic cell cycle"/>
    <property type="evidence" value="ECO:0007669"/>
    <property type="project" value="TreeGrafter"/>
</dbReference>
<dbReference type="SMART" id="SM00717">
    <property type="entry name" value="SANT"/>
    <property type="match status" value="3"/>
</dbReference>
<organism evidence="7 8">
    <name type="scientific">Aspergillus taichungensis</name>
    <dbReference type="NCBI Taxonomy" id="482145"/>
    <lineage>
        <taxon>Eukaryota</taxon>
        <taxon>Fungi</taxon>
        <taxon>Dikarya</taxon>
        <taxon>Ascomycota</taxon>
        <taxon>Pezizomycotina</taxon>
        <taxon>Eurotiomycetes</taxon>
        <taxon>Eurotiomycetidae</taxon>
        <taxon>Eurotiales</taxon>
        <taxon>Aspergillaceae</taxon>
        <taxon>Aspergillus</taxon>
        <taxon>Aspergillus subgen. Circumdati</taxon>
    </lineage>
</organism>
<dbReference type="AlphaFoldDB" id="A0A2J5IA60"/>
<gene>
    <name evidence="7" type="ORF">BDW42DRAFT_1540</name>
</gene>
<dbReference type="Pfam" id="PF13921">
    <property type="entry name" value="Myb_DNA-bind_6"/>
    <property type="match status" value="1"/>
</dbReference>
<evidence type="ECO:0000259" key="6">
    <source>
        <dbReference type="PROSITE" id="PS51294"/>
    </source>
</evidence>
<dbReference type="GO" id="GO:0005634">
    <property type="term" value="C:nucleus"/>
    <property type="evidence" value="ECO:0007669"/>
    <property type="project" value="TreeGrafter"/>
</dbReference>
<dbReference type="InterPro" id="IPR017930">
    <property type="entry name" value="Myb_dom"/>
</dbReference>
<dbReference type="PANTHER" id="PTHR45614">
    <property type="entry name" value="MYB PROTEIN-RELATED"/>
    <property type="match status" value="1"/>
</dbReference>
<feature type="domain" description="HTH myb-type" evidence="6">
    <location>
        <begin position="12"/>
        <end position="64"/>
    </location>
</feature>
<evidence type="ECO:0000259" key="5">
    <source>
        <dbReference type="PROSITE" id="PS50090"/>
    </source>
</evidence>
<evidence type="ECO:0000256" key="1">
    <source>
        <dbReference type="ARBA" id="ARBA00023015"/>
    </source>
</evidence>
<keyword evidence="1" id="KW-0805">Transcription regulation</keyword>
<feature type="region of interest" description="Disordered" evidence="4">
    <location>
        <begin position="1"/>
        <end position="35"/>
    </location>
</feature>
<dbReference type="GO" id="GO:0000978">
    <property type="term" value="F:RNA polymerase II cis-regulatory region sequence-specific DNA binding"/>
    <property type="evidence" value="ECO:0007669"/>
    <property type="project" value="TreeGrafter"/>
</dbReference>
<evidence type="ECO:0000313" key="8">
    <source>
        <dbReference type="Proteomes" id="UP000235023"/>
    </source>
</evidence>
<dbReference type="CDD" id="cd00167">
    <property type="entry name" value="SANT"/>
    <property type="match status" value="2"/>
</dbReference>
<feature type="compositionally biased region" description="Acidic residues" evidence="4">
    <location>
        <begin position="188"/>
        <end position="207"/>
    </location>
</feature>
<dbReference type="Pfam" id="PF00249">
    <property type="entry name" value="Myb_DNA-binding"/>
    <property type="match status" value="1"/>
</dbReference>
<feature type="domain" description="Myb-like" evidence="5">
    <location>
        <begin position="61"/>
        <end position="111"/>
    </location>
</feature>
<dbReference type="GO" id="GO:0045944">
    <property type="term" value="P:positive regulation of transcription by RNA polymerase II"/>
    <property type="evidence" value="ECO:0007669"/>
    <property type="project" value="TreeGrafter"/>
</dbReference>
<dbReference type="InterPro" id="IPR001005">
    <property type="entry name" value="SANT/Myb"/>
</dbReference>
<dbReference type="OrthoDB" id="2143914at2759"/>
<name>A0A2J5IA60_9EURO</name>
<keyword evidence="2" id="KW-0804">Transcription</keyword>
<feature type="domain" description="Myb-like" evidence="5">
    <location>
        <begin position="11"/>
        <end position="60"/>
    </location>
</feature>